<reference evidence="2" key="2">
    <citation type="journal article" date="2013" name="PLoS Genet.">
        <title>Comparative genome structure, secondary metabolite, and effector coding capacity across Cochliobolus pathogens.</title>
        <authorList>
            <person name="Condon B.J."/>
            <person name="Leng Y."/>
            <person name="Wu D."/>
            <person name="Bushley K.E."/>
            <person name="Ohm R.A."/>
            <person name="Otillar R."/>
            <person name="Martin J."/>
            <person name="Schackwitz W."/>
            <person name="Grimwood J."/>
            <person name="MohdZainudin N."/>
            <person name="Xue C."/>
            <person name="Wang R."/>
            <person name="Manning V.A."/>
            <person name="Dhillon B."/>
            <person name="Tu Z.J."/>
            <person name="Steffenson B.J."/>
            <person name="Salamov A."/>
            <person name="Sun H."/>
            <person name="Lowry S."/>
            <person name="LaButti K."/>
            <person name="Han J."/>
            <person name="Copeland A."/>
            <person name="Lindquist E."/>
            <person name="Barry K."/>
            <person name="Schmutz J."/>
            <person name="Baker S.E."/>
            <person name="Ciuffetti L.M."/>
            <person name="Grigoriev I.V."/>
            <person name="Zhong S."/>
            <person name="Turgeon B.G."/>
        </authorList>
    </citation>
    <scope>NUCLEOTIDE SEQUENCE [LARGE SCALE GENOMIC DNA]</scope>
    <source>
        <strain evidence="2">C5 / ATCC 48332 / race O</strain>
    </source>
</reference>
<dbReference type="HOGENOM" id="CLU_2426848_0_0_1"/>
<reference evidence="1 2" key="1">
    <citation type="journal article" date="2012" name="PLoS Pathog.">
        <title>Diverse lifestyles and strategies of plant pathogenesis encoded in the genomes of eighteen Dothideomycetes fungi.</title>
        <authorList>
            <person name="Ohm R.A."/>
            <person name="Feau N."/>
            <person name="Henrissat B."/>
            <person name="Schoch C.L."/>
            <person name="Horwitz B.A."/>
            <person name="Barry K.W."/>
            <person name="Condon B.J."/>
            <person name="Copeland A.C."/>
            <person name="Dhillon B."/>
            <person name="Glaser F."/>
            <person name="Hesse C.N."/>
            <person name="Kosti I."/>
            <person name="LaButti K."/>
            <person name="Lindquist E.A."/>
            <person name="Lucas S."/>
            <person name="Salamov A.A."/>
            <person name="Bradshaw R.E."/>
            <person name="Ciuffetti L."/>
            <person name="Hamelin R.C."/>
            <person name="Kema G.H.J."/>
            <person name="Lawrence C."/>
            <person name="Scott J.A."/>
            <person name="Spatafora J.W."/>
            <person name="Turgeon B.G."/>
            <person name="de Wit P.J.G.M."/>
            <person name="Zhong S."/>
            <person name="Goodwin S.B."/>
            <person name="Grigoriev I.V."/>
        </authorList>
    </citation>
    <scope>NUCLEOTIDE SEQUENCE [LARGE SCALE GENOMIC DNA]</scope>
    <source>
        <strain evidence="2">C5 / ATCC 48332 / race O</strain>
    </source>
</reference>
<accession>M2UCF0</accession>
<keyword evidence="2" id="KW-1185">Reference proteome</keyword>
<gene>
    <name evidence="1" type="ORF">COCHEDRAFT_1219295</name>
</gene>
<dbReference type="EMBL" id="KB445588">
    <property type="protein sequence ID" value="EMD85592.1"/>
    <property type="molecule type" value="Genomic_DNA"/>
</dbReference>
<dbReference type="AlphaFoldDB" id="M2UCF0"/>
<evidence type="ECO:0000313" key="1">
    <source>
        <dbReference type="EMBL" id="EMD85592.1"/>
    </source>
</evidence>
<name>M2UCF0_COCH5</name>
<proteinExistence type="predicted"/>
<sequence length="91" mass="9829">MGNPENPAPASKASTAIIKIKTSIQQVETKIGKLINICDTLKNFPLVLTPLRILPVAGTITGRAVSALERLDIEGKIERIAEDIKTTTTYI</sequence>
<dbReference type="Proteomes" id="UP000016936">
    <property type="component" value="Unassembled WGS sequence"/>
</dbReference>
<evidence type="ECO:0000313" key="2">
    <source>
        <dbReference type="Proteomes" id="UP000016936"/>
    </source>
</evidence>
<protein>
    <submittedName>
        <fullName evidence="1">Uncharacterized protein</fullName>
    </submittedName>
</protein>
<organism evidence="1 2">
    <name type="scientific">Cochliobolus heterostrophus (strain C5 / ATCC 48332 / race O)</name>
    <name type="common">Southern corn leaf blight fungus</name>
    <name type="synonym">Bipolaris maydis</name>
    <dbReference type="NCBI Taxonomy" id="701091"/>
    <lineage>
        <taxon>Eukaryota</taxon>
        <taxon>Fungi</taxon>
        <taxon>Dikarya</taxon>
        <taxon>Ascomycota</taxon>
        <taxon>Pezizomycotina</taxon>
        <taxon>Dothideomycetes</taxon>
        <taxon>Pleosporomycetidae</taxon>
        <taxon>Pleosporales</taxon>
        <taxon>Pleosporineae</taxon>
        <taxon>Pleosporaceae</taxon>
        <taxon>Bipolaris</taxon>
    </lineage>
</organism>